<feature type="domain" description="Aminotransferase class I/classII large" evidence="8">
    <location>
        <begin position="37"/>
        <end position="403"/>
    </location>
</feature>
<keyword evidence="5 6" id="KW-0663">Pyridoxal phosphate</keyword>
<dbReference type="GO" id="GO:0030170">
    <property type="term" value="F:pyridoxal phosphate binding"/>
    <property type="evidence" value="ECO:0007669"/>
    <property type="project" value="InterPro"/>
</dbReference>
<accession>A0A0M9G1D5</accession>
<name>A0A0M9G1D5_LEPPY</name>
<dbReference type="VEuPathDB" id="TriTrypDB:LpyrH10_09_2760"/>
<feature type="modified residue" description="N6-(pyridoxal phosphate)lysine" evidence="7">
    <location>
        <position position="250"/>
    </location>
</feature>
<evidence type="ECO:0000256" key="5">
    <source>
        <dbReference type="ARBA" id="ARBA00022898"/>
    </source>
</evidence>
<protein>
    <submittedName>
        <fullName evidence="9">Putative tyrosine aminotransferase putativeL-tyrosine:2-oxoglutarate aminotransferase</fullName>
    </submittedName>
</protein>
<keyword evidence="3 9" id="KW-0032">Aminotransferase</keyword>
<dbReference type="OrthoDB" id="7042322at2759"/>
<comment type="caution">
    <text evidence="9">The sequence shown here is derived from an EMBL/GenBank/DDBJ whole genome shotgun (WGS) entry which is preliminary data.</text>
</comment>
<evidence type="ECO:0000256" key="4">
    <source>
        <dbReference type="ARBA" id="ARBA00022679"/>
    </source>
</evidence>
<evidence type="ECO:0000256" key="1">
    <source>
        <dbReference type="ARBA" id="ARBA00001933"/>
    </source>
</evidence>
<dbReference type="RefSeq" id="XP_015658635.1">
    <property type="nucleotide sequence ID" value="XM_015803119.1"/>
</dbReference>
<evidence type="ECO:0000256" key="3">
    <source>
        <dbReference type="ARBA" id="ARBA00022576"/>
    </source>
</evidence>
<sequence length="412" mass="46395">MADPRAAKKFPVSPASTAGNSEMNKVFMRQSACKDKTQLKLSIGDPTFDGNLKTTAVALKAFDKNAGIATKYSYQRTWGMPTACNAAAEWWANNFATENQTAVKGENVVLTTGGAEAIISSITALCNEGDNILIPAPGFPAYAFCCRTFSIEDRFYNLQPEKNWELDLDEIRRLVDDRTRAIVLNNPSNPCGSNWSRQHVEDIVRLCEELKLPIISDEIYCGMVFTGQVFTSVAQFKSPVPRFIICGLAKNFMLPGWRVGWVLLIDEAGYAADVLKGMHNLSMHTLGPNAIAQHAMPEILKNTPKDYYARNMMELETNAKLFVEGLRRCHGLSCAEPQGALYIMVKVHFDQFKDFTNDVEFYKALEDEENVQVVPGTYMFMPGFFRVCFVRERKVIEEVMERLPAFCERHRK</sequence>
<dbReference type="SUPFAM" id="SSF53383">
    <property type="entry name" value="PLP-dependent transferases"/>
    <property type="match status" value="1"/>
</dbReference>
<dbReference type="Gene3D" id="3.90.1150.10">
    <property type="entry name" value="Aspartate Aminotransferase, domain 1"/>
    <property type="match status" value="1"/>
</dbReference>
<dbReference type="EMBL" id="LGTL01000009">
    <property type="protein sequence ID" value="KPA80196.1"/>
    <property type="molecule type" value="Genomic_DNA"/>
</dbReference>
<evidence type="ECO:0000313" key="9">
    <source>
        <dbReference type="EMBL" id="KPA80196.1"/>
    </source>
</evidence>
<dbReference type="GO" id="GO:0006572">
    <property type="term" value="P:L-tyrosine catabolic process"/>
    <property type="evidence" value="ECO:0007669"/>
    <property type="project" value="TreeGrafter"/>
</dbReference>
<evidence type="ECO:0000259" key="8">
    <source>
        <dbReference type="Pfam" id="PF00155"/>
    </source>
</evidence>
<dbReference type="InterPro" id="IPR015422">
    <property type="entry name" value="PyrdxlP-dep_Trfase_small"/>
</dbReference>
<dbReference type="Pfam" id="PF00155">
    <property type="entry name" value="Aminotran_1_2"/>
    <property type="match status" value="1"/>
</dbReference>
<dbReference type="PANTHER" id="PTHR45744">
    <property type="entry name" value="TYROSINE AMINOTRANSFERASE"/>
    <property type="match status" value="1"/>
</dbReference>
<dbReference type="InterPro" id="IPR015424">
    <property type="entry name" value="PyrdxlP-dep_Trfase"/>
</dbReference>
<dbReference type="PANTHER" id="PTHR45744:SF2">
    <property type="entry name" value="TYROSINE AMINOTRANSFERASE"/>
    <property type="match status" value="1"/>
</dbReference>
<reference evidence="9 10" key="1">
    <citation type="submission" date="2015-07" db="EMBL/GenBank/DDBJ databases">
        <title>High-quality genome of monoxenous trypanosomatid Leptomonas pyrrhocoris.</title>
        <authorList>
            <person name="Flegontov P."/>
            <person name="Butenko A."/>
            <person name="Firsov S."/>
            <person name="Vlcek C."/>
            <person name="Logacheva M.D."/>
            <person name="Field M."/>
            <person name="Filatov D."/>
            <person name="Flegontova O."/>
            <person name="Gerasimov E."/>
            <person name="Jackson A.P."/>
            <person name="Kelly S."/>
            <person name="Opperdoes F."/>
            <person name="O'Reilly A."/>
            <person name="Votypka J."/>
            <person name="Yurchenko V."/>
            <person name="Lukes J."/>
        </authorList>
    </citation>
    <scope>NUCLEOTIDE SEQUENCE [LARGE SCALE GENOMIC DNA]</scope>
    <source>
        <strain evidence="9">H10</strain>
    </source>
</reference>
<gene>
    <name evidence="9" type="ORF">ABB37_05176</name>
</gene>
<dbReference type="InterPro" id="IPR005958">
    <property type="entry name" value="TyrNic_aminoTrfase"/>
</dbReference>
<comment type="similarity">
    <text evidence="2 6">Belongs to the class-I pyridoxal-phosphate-dependent aminotransferase family.</text>
</comment>
<evidence type="ECO:0000256" key="2">
    <source>
        <dbReference type="ARBA" id="ARBA00007441"/>
    </source>
</evidence>
<dbReference type="NCBIfam" id="TIGR01265">
    <property type="entry name" value="tyr_nico_aTase"/>
    <property type="match status" value="1"/>
</dbReference>
<dbReference type="InterPro" id="IPR015421">
    <property type="entry name" value="PyrdxlP-dep_Trfase_major"/>
</dbReference>
<evidence type="ECO:0000256" key="7">
    <source>
        <dbReference type="PIRSR" id="PIRSR000517-1"/>
    </source>
</evidence>
<dbReference type="GeneID" id="26905466"/>
<evidence type="ECO:0000313" key="10">
    <source>
        <dbReference type="Proteomes" id="UP000037923"/>
    </source>
</evidence>
<dbReference type="PIRSF" id="PIRSF000517">
    <property type="entry name" value="Tyr_transaminase"/>
    <property type="match status" value="1"/>
</dbReference>
<keyword evidence="4 9" id="KW-0808">Transferase</keyword>
<dbReference type="InterPro" id="IPR004839">
    <property type="entry name" value="Aminotransferase_I/II_large"/>
</dbReference>
<dbReference type="GO" id="GO:0004838">
    <property type="term" value="F:L-tyrosine-2-oxoglutarate transaminase activity"/>
    <property type="evidence" value="ECO:0007669"/>
    <property type="project" value="TreeGrafter"/>
</dbReference>
<comment type="cofactor">
    <cofactor evidence="1 6 7">
        <name>pyridoxal 5'-phosphate</name>
        <dbReference type="ChEBI" id="CHEBI:597326"/>
    </cofactor>
</comment>
<organism evidence="9 10">
    <name type="scientific">Leptomonas pyrrhocoris</name>
    <name type="common">Firebug parasite</name>
    <dbReference type="NCBI Taxonomy" id="157538"/>
    <lineage>
        <taxon>Eukaryota</taxon>
        <taxon>Discoba</taxon>
        <taxon>Euglenozoa</taxon>
        <taxon>Kinetoplastea</taxon>
        <taxon>Metakinetoplastina</taxon>
        <taxon>Trypanosomatida</taxon>
        <taxon>Trypanosomatidae</taxon>
        <taxon>Leishmaniinae</taxon>
        <taxon>Leptomonas</taxon>
    </lineage>
</organism>
<evidence type="ECO:0000256" key="6">
    <source>
        <dbReference type="PIRNR" id="PIRNR000517"/>
    </source>
</evidence>
<dbReference type="Gene3D" id="3.40.640.10">
    <property type="entry name" value="Type I PLP-dependent aspartate aminotransferase-like (Major domain)"/>
    <property type="match status" value="1"/>
</dbReference>
<proteinExistence type="inferred from homology"/>
<dbReference type="PRINTS" id="PR00753">
    <property type="entry name" value="ACCSYNTHASE"/>
</dbReference>
<dbReference type="CDD" id="cd00609">
    <property type="entry name" value="AAT_like"/>
    <property type="match status" value="1"/>
</dbReference>
<dbReference type="AlphaFoldDB" id="A0A0M9G1D5"/>
<keyword evidence="10" id="KW-1185">Reference proteome</keyword>
<dbReference type="Proteomes" id="UP000037923">
    <property type="component" value="Unassembled WGS sequence"/>
</dbReference>